<accession>A0A158G1B6</accession>
<organism evidence="1 2">
    <name type="scientific">Caballeronia humi</name>
    <dbReference type="NCBI Taxonomy" id="326474"/>
    <lineage>
        <taxon>Bacteria</taxon>
        <taxon>Pseudomonadati</taxon>
        <taxon>Pseudomonadota</taxon>
        <taxon>Betaproteobacteria</taxon>
        <taxon>Burkholderiales</taxon>
        <taxon>Burkholderiaceae</taxon>
        <taxon>Caballeronia</taxon>
    </lineage>
</organism>
<dbReference type="Proteomes" id="UP000054977">
    <property type="component" value="Unassembled WGS sequence"/>
</dbReference>
<dbReference type="AlphaFoldDB" id="A0A158G1B6"/>
<comment type="caution">
    <text evidence="1">The sequence shown here is derived from an EMBL/GenBank/DDBJ whole genome shotgun (WGS) entry which is preliminary data.</text>
</comment>
<dbReference type="STRING" id="326474.AWB65_01435"/>
<dbReference type="EMBL" id="FCNW02000004">
    <property type="protein sequence ID" value="SAL25210.1"/>
    <property type="molecule type" value="Genomic_DNA"/>
</dbReference>
<name>A0A158G1B6_9BURK</name>
<protein>
    <submittedName>
        <fullName evidence="1">Uncharacterized protein</fullName>
    </submittedName>
</protein>
<gene>
    <name evidence="1" type="ORF">AWB65_01435</name>
</gene>
<reference evidence="1" key="1">
    <citation type="submission" date="2016-01" db="EMBL/GenBank/DDBJ databases">
        <authorList>
            <person name="Peeters C."/>
        </authorList>
    </citation>
    <scope>NUCLEOTIDE SEQUENCE [LARGE SCALE GENOMIC DNA]</scope>
    <source>
        <strain evidence="1">LMG 22934</strain>
    </source>
</reference>
<sequence length="81" mass="9239">MQNPALFHVLMDYLEATSAAPMDIERFIDRWHRLRSHEAFPCPACFLAGEEHPLAALPARGKSERVECAACRTRFNIPIDE</sequence>
<keyword evidence="2" id="KW-1185">Reference proteome</keyword>
<evidence type="ECO:0000313" key="2">
    <source>
        <dbReference type="Proteomes" id="UP000054977"/>
    </source>
</evidence>
<evidence type="ECO:0000313" key="1">
    <source>
        <dbReference type="EMBL" id="SAL25210.1"/>
    </source>
</evidence>
<proteinExistence type="predicted"/>